<dbReference type="Proteomes" id="UP000077628">
    <property type="component" value="Unassembled WGS sequence"/>
</dbReference>
<comment type="caution">
    <text evidence="1">The sequence shown here is derived from an EMBL/GenBank/DDBJ whole genome shotgun (WGS) entry which is preliminary data.</text>
</comment>
<dbReference type="AlphaFoldDB" id="A0A177NAT0"/>
<sequence length="70" mass="7789">MTTGTDGAESPVVEHARQSRYARAMSAKQETFQRSSAIRAMRQASLQTGRFGEWLSTLSDGTCRDSRFSE</sequence>
<keyword evidence="2" id="KW-1185">Reference proteome</keyword>
<gene>
    <name evidence="1" type="ORF">A1355_11915</name>
</gene>
<evidence type="ECO:0000313" key="1">
    <source>
        <dbReference type="EMBL" id="OAI14975.1"/>
    </source>
</evidence>
<dbReference type="EMBL" id="LUUK01000196">
    <property type="protein sequence ID" value="OAI14975.1"/>
    <property type="molecule type" value="Genomic_DNA"/>
</dbReference>
<name>A0A177NAT0_9GAMM</name>
<protein>
    <submittedName>
        <fullName evidence="1">Uncharacterized protein</fullName>
    </submittedName>
</protein>
<evidence type="ECO:0000313" key="2">
    <source>
        <dbReference type="Proteomes" id="UP000077628"/>
    </source>
</evidence>
<accession>A0A177NAT0</accession>
<proteinExistence type="predicted"/>
<organism evidence="1 2">
    <name type="scientific">Methylomonas koyamae</name>
    <dbReference type="NCBI Taxonomy" id="702114"/>
    <lineage>
        <taxon>Bacteria</taxon>
        <taxon>Pseudomonadati</taxon>
        <taxon>Pseudomonadota</taxon>
        <taxon>Gammaproteobacteria</taxon>
        <taxon>Methylococcales</taxon>
        <taxon>Methylococcaceae</taxon>
        <taxon>Methylomonas</taxon>
    </lineage>
</organism>
<reference evidence="2" key="1">
    <citation type="submission" date="2016-03" db="EMBL/GenBank/DDBJ databases">
        <authorList>
            <person name="Heylen K."/>
            <person name="De Vos P."/>
            <person name="Vekeman B."/>
        </authorList>
    </citation>
    <scope>NUCLEOTIDE SEQUENCE [LARGE SCALE GENOMIC DNA]</scope>
    <source>
        <strain evidence="2">R-45383</strain>
    </source>
</reference>